<dbReference type="STRING" id="571932.SAMN05421743_108147"/>
<feature type="transmembrane region" description="Helical" evidence="1">
    <location>
        <begin position="204"/>
        <end position="227"/>
    </location>
</feature>
<dbReference type="Proteomes" id="UP000198584">
    <property type="component" value="Unassembled WGS sequence"/>
</dbReference>
<feature type="transmembrane region" description="Helical" evidence="1">
    <location>
        <begin position="139"/>
        <end position="158"/>
    </location>
</feature>
<name>A0A1H4E5V3_9BACI</name>
<keyword evidence="1" id="KW-0472">Membrane</keyword>
<reference evidence="2 3" key="1">
    <citation type="submission" date="2016-10" db="EMBL/GenBank/DDBJ databases">
        <authorList>
            <person name="de Groot N.N."/>
        </authorList>
    </citation>
    <scope>NUCLEOTIDE SEQUENCE [LARGE SCALE GENOMIC DNA]</scope>
    <source>
        <strain evidence="2 3">CCM7597</strain>
    </source>
</reference>
<evidence type="ECO:0000313" key="3">
    <source>
        <dbReference type="Proteomes" id="UP000198584"/>
    </source>
</evidence>
<feature type="transmembrane region" description="Helical" evidence="1">
    <location>
        <begin position="77"/>
        <end position="96"/>
    </location>
</feature>
<dbReference type="RefSeq" id="WP_093045119.1">
    <property type="nucleotide sequence ID" value="NZ_FNQR01000008.1"/>
</dbReference>
<gene>
    <name evidence="2" type="ORF">SAMN05421743_108147</name>
</gene>
<protein>
    <submittedName>
        <fullName evidence="2">Uncharacterized membrane protein YfhO</fullName>
    </submittedName>
</protein>
<evidence type="ECO:0000256" key="1">
    <source>
        <dbReference type="SAM" id="Phobius"/>
    </source>
</evidence>
<dbReference type="EMBL" id="FNQR01000008">
    <property type="protein sequence ID" value="SEA80276.1"/>
    <property type="molecule type" value="Genomic_DNA"/>
</dbReference>
<keyword evidence="1" id="KW-1133">Transmembrane helix</keyword>
<dbReference type="InterPro" id="IPR018580">
    <property type="entry name" value="Uncharacterised_YfhO"/>
</dbReference>
<accession>A0A1H4E5V3</accession>
<dbReference type="AlphaFoldDB" id="A0A1H4E5V3"/>
<feature type="transmembrane region" description="Helical" evidence="1">
    <location>
        <begin position="346"/>
        <end position="363"/>
    </location>
</feature>
<dbReference type="Pfam" id="PF09586">
    <property type="entry name" value="YfhO"/>
    <property type="match status" value="1"/>
</dbReference>
<feature type="transmembrane region" description="Helical" evidence="1">
    <location>
        <begin position="108"/>
        <end position="133"/>
    </location>
</feature>
<dbReference type="OrthoDB" id="9815466at2"/>
<proteinExistence type="predicted"/>
<feature type="transmembrane region" description="Helical" evidence="1">
    <location>
        <begin position="283"/>
        <end position="306"/>
    </location>
</feature>
<feature type="transmembrane region" description="Helical" evidence="1">
    <location>
        <begin position="394"/>
        <end position="415"/>
    </location>
</feature>
<feature type="transmembrane region" description="Helical" evidence="1">
    <location>
        <begin position="239"/>
        <end position="263"/>
    </location>
</feature>
<sequence length="863" mass="97632">MTKKQTLLLIGVSLATAILAHAFFLYQWTQGVYMAGPDDGLSQMVPFREMLYDQFTSGNFFYVYEFGLGAGTYSQLAYYYGINIFFFFTVAAVFLLESLSIIGEPDVLFWAQATVFFSIARMTLILMVSTYVFRYLNGRILPSFIGAVLYGTSTMYFRHVTYWEFFGDAFLWLPLLILGVEKIIREQKPGWLIAATAISFFDNFYFAYINGIFTGIYILARWIFPLVSKETPKRKQLKYYIGSLLLGLGIGSVGLVPAVWGFLQNIRPPFDQEIALVSSTSNILYDSPYLVIPAVFVLLLGLLPLYKQPQFKLFTALSLLLIVLHFIPWAASFFNGLSAPQNRYEYLASFTIGGAVAAGLPALKKVTQRQITLAGIGMAAFYVVFHLIDSSLEIASLWTAFVPAAAGLTLLLVFLNIKNGKMAGYGLLAVIVLSQLVITNQYQYDKLYVHGGLKDTAKDYMLSENYLADEQQELIDEVLRADPSPLSRLTWKADGRYNTPLIQGFPGTSAYSSILNGHVLNYYYHDLEIDMKRESASRYSGFGDRANLHSLWQGKYVMYKKGEEANIPYGFEAYKESENYIVYENSNPLPFVRISDQIYSEDALEDSHPISREQAMLNGLVVKNATTTAEQIPENENLMDKATIKSVGGSYSDGRLVINKKEGGLDISLPQSVLESDAEDVYVSFYLFNNVEEAPLFALRVNDFWTTRKSRESFYKTNVNDITIRVPKEEKISIRMREGDYTLKDLEIYTADYQGLEQASKRERTNQQPDVTLDGNRISMDDLHTTTEGYLSIPVPYEKGWQVKVDGEKREVEQVNYAMLGTAIQPGDETVEFTYLPPYFKITLIIAGISLLVSVIWIRKKRK</sequence>
<evidence type="ECO:0000313" key="2">
    <source>
        <dbReference type="EMBL" id="SEA80276.1"/>
    </source>
</evidence>
<keyword evidence="3" id="KW-1185">Reference proteome</keyword>
<dbReference type="PANTHER" id="PTHR38454">
    <property type="entry name" value="INTEGRAL MEMBRANE PROTEIN-RELATED"/>
    <property type="match status" value="1"/>
</dbReference>
<feature type="transmembrane region" description="Helical" evidence="1">
    <location>
        <begin position="422"/>
        <end position="438"/>
    </location>
</feature>
<organism evidence="2 3">
    <name type="scientific">Thalassobacillus cyri</name>
    <dbReference type="NCBI Taxonomy" id="571932"/>
    <lineage>
        <taxon>Bacteria</taxon>
        <taxon>Bacillati</taxon>
        <taxon>Bacillota</taxon>
        <taxon>Bacilli</taxon>
        <taxon>Bacillales</taxon>
        <taxon>Bacillaceae</taxon>
        <taxon>Thalassobacillus</taxon>
    </lineage>
</organism>
<feature type="transmembrane region" description="Helical" evidence="1">
    <location>
        <begin position="839"/>
        <end position="858"/>
    </location>
</feature>
<keyword evidence="1" id="KW-0812">Transmembrane</keyword>
<feature type="transmembrane region" description="Helical" evidence="1">
    <location>
        <begin position="313"/>
        <end position="334"/>
    </location>
</feature>
<dbReference type="PANTHER" id="PTHR38454:SF1">
    <property type="entry name" value="INTEGRAL MEMBRANE PROTEIN"/>
    <property type="match status" value="1"/>
</dbReference>
<feature type="transmembrane region" description="Helical" evidence="1">
    <location>
        <begin position="370"/>
        <end position="388"/>
    </location>
</feature>